<comment type="caution">
    <text evidence="1">The sequence shown here is derived from an EMBL/GenBank/DDBJ whole genome shotgun (WGS) entry which is preliminary data.</text>
</comment>
<dbReference type="AlphaFoldDB" id="X1L903"/>
<proteinExistence type="predicted"/>
<protein>
    <submittedName>
        <fullName evidence="1">Uncharacterized protein</fullName>
    </submittedName>
</protein>
<reference evidence="1" key="1">
    <citation type="journal article" date="2014" name="Front. Microbiol.">
        <title>High frequency of phylogenetically diverse reductive dehalogenase-homologous genes in deep subseafloor sedimentary metagenomes.</title>
        <authorList>
            <person name="Kawai M."/>
            <person name="Futagami T."/>
            <person name="Toyoda A."/>
            <person name="Takaki Y."/>
            <person name="Nishi S."/>
            <person name="Hori S."/>
            <person name="Arai W."/>
            <person name="Tsubouchi T."/>
            <person name="Morono Y."/>
            <person name="Uchiyama I."/>
            <person name="Ito T."/>
            <person name="Fujiyama A."/>
            <person name="Inagaki F."/>
            <person name="Takami H."/>
        </authorList>
    </citation>
    <scope>NUCLEOTIDE SEQUENCE</scope>
    <source>
        <strain evidence="1">Expedition CK06-06</strain>
    </source>
</reference>
<accession>X1L903</accession>
<organism evidence="1">
    <name type="scientific">marine sediment metagenome</name>
    <dbReference type="NCBI Taxonomy" id="412755"/>
    <lineage>
        <taxon>unclassified sequences</taxon>
        <taxon>metagenomes</taxon>
        <taxon>ecological metagenomes</taxon>
    </lineage>
</organism>
<name>X1L903_9ZZZZ</name>
<evidence type="ECO:0000313" key="1">
    <source>
        <dbReference type="EMBL" id="GAH98899.1"/>
    </source>
</evidence>
<dbReference type="EMBL" id="BARU01047387">
    <property type="protein sequence ID" value="GAH98899.1"/>
    <property type="molecule type" value="Genomic_DNA"/>
</dbReference>
<gene>
    <name evidence="1" type="ORF">S03H2_71032</name>
</gene>
<sequence>MKDAQFPKIKTVDLAMHPKVIDSRLIKKDGKIDFSKADGKKVTAKIVEKDMRLKKAGVEYKIKEVKDTFKGLK</sequence>